<evidence type="ECO:0000256" key="1">
    <source>
        <dbReference type="SAM" id="MobiDB-lite"/>
    </source>
</evidence>
<dbReference type="Proteomes" id="UP000717585">
    <property type="component" value="Unassembled WGS sequence"/>
</dbReference>
<comment type="caution">
    <text evidence="2">The sequence shown here is derived from an EMBL/GenBank/DDBJ whole genome shotgun (WGS) entry which is preliminary data.</text>
</comment>
<feature type="region of interest" description="Disordered" evidence="1">
    <location>
        <begin position="78"/>
        <end position="179"/>
    </location>
</feature>
<name>A0A8J6DZV8_9EUKA</name>
<reference evidence="2" key="1">
    <citation type="submission" date="2021-05" db="EMBL/GenBank/DDBJ databases">
        <title>A free-living protist that lacks canonical eukaryotic 1 DNA replication and segregation systems.</title>
        <authorList>
            <person name="Salas-Leiva D.E."/>
            <person name="Tromer E.C."/>
            <person name="Curtis B.A."/>
            <person name="Jerlstrom-Hultqvist J."/>
            <person name="Kolisko M."/>
            <person name="Yi Z."/>
            <person name="Salas-Leiva J.S."/>
            <person name="Gallot-Lavallee L."/>
            <person name="Kops G.J.P.L."/>
            <person name="Archibald J.M."/>
            <person name="Simpson A.G.B."/>
            <person name="Roger A.J."/>
        </authorList>
    </citation>
    <scope>NUCLEOTIDE SEQUENCE</scope>
    <source>
        <strain evidence="2">BICM</strain>
    </source>
</reference>
<feature type="compositionally biased region" description="Basic and acidic residues" evidence="1">
    <location>
        <begin position="417"/>
        <end position="435"/>
    </location>
</feature>
<evidence type="ECO:0000313" key="3">
    <source>
        <dbReference type="Proteomes" id="UP000717585"/>
    </source>
</evidence>
<protein>
    <submittedName>
        <fullName evidence="2">Uncharacterized protein</fullName>
    </submittedName>
</protein>
<evidence type="ECO:0000313" key="2">
    <source>
        <dbReference type="EMBL" id="KAG9391283.1"/>
    </source>
</evidence>
<feature type="region of interest" description="Disordered" evidence="1">
    <location>
        <begin position="415"/>
        <end position="435"/>
    </location>
</feature>
<feature type="compositionally biased region" description="Low complexity" evidence="1">
    <location>
        <begin position="153"/>
        <end position="170"/>
    </location>
</feature>
<gene>
    <name evidence="2" type="ORF">J8273_7651</name>
</gene>
<feature type="compositionally biased region" description="Low complexity" evidence="1">
    <location>
        <begin position="101"/>
        <end position="118"/>
    </location>
</feature>
<feature type="compositionally biased region" description="Low complexity" evidence="1">
    <location>
        <begin position="127"/>
        <end position="144"/>
    </location>
</feature>
<organism evidence="2 3">
    <name type="scientific">Carpediemonas membranifera</name>
    <dbReference type="NCBI Taxonomy" id="201153"/>
    <lineage>
        <taxon>Eukaryota</taxon>
        <taxon>Metamonada</taxon>
        <taxon>Carpediemonas-like organisms</taxon>
        <taxon>Carpediemonas</taxon>
    </lineage>
</organism>
<dbReference type="AlphaFoldDB" id="A0A8J6DZV8"/>
<accession>A0A8J6DZV8</accession>
<sequence length="435" mass="47027">MPHQDQLAHEDAIFAGLFSLAFVIAYDNTISATERSKVGDATKINLLDHARTVKLSKHGNSPQDSVTDGTVAPSVEEVDEAPNQPSLGTEEADEEQDVRADQSAVVDDAAAVDQPASDGADEDARPDQSAVVDDAAAVDQPASDGADEDARPDQSAVADDAAAVDQPASDGADSTAGKPDAIIEEEVWMGWADILSVGATKRELSVHVADPSLAEGVPSANTLELMENSLTTANTHNTLMAVFVAYWQAVRKTLSARLIGQTVTDEERERRVVSLSVELSSAFSDVASAVFSDPTTRITNPFYSLMREICTGMGYTKAFKPRMLILFAIVHPEHFSQVITSQIIPANTSWMKVSSWLTQLSRVRIMIDHQMLPMSQVDHFHKTVIGSFRDKADLVSGLIFGRDEHTTAPLLTLQESTAEKRKAEEVPGEKRSNDE</sequence>
<dbReference type="EMBL" id="JAHDYR010000061">
    <property type="protein sequence ID" value="KAG9391283.1"/>
    <property type="molecule type" value="Genomic_DNA"/>
</dbReference>
<keyword evidence="3" id="KW-1185">Reference proteome</keyword>
<proteinExistence type="predicted"/>